<feature type="transmembrane region" description="Helical" evidence="1">
    <location>
        <begin position="29"/>
        <end position="50"/>
    </location>
</feature>
<proteinExistence type="predicted"/>
<keyword evidence="1" id="KW-1133">Transmembrane helix</keyword>
<evidence type="ECO:0000313" key="2">
    <source>
        <dbReference type="EMBL" id="QJH95030.1"/>
    </source>
</evidence>
<gene>
    <name evidence="2" type="ORF">TM448B00343_0036</name>
</gene>
<organism evidence="2">
    <name type="scientific">viral metagenome</name>
    <dbReference type="NCBI Taxonomy" id="1070528"/>
    <lineage>
        <taxon>unclassified sequences</taxon>
        <taxon>metagenomes</taxon>
        <taxon>organismal metagenomes</taxon>
    </lineage>
</organism>
<accession>A0A6M3XAV9</accession>
<protein>
    <submittedName>
        <fullName evidence="2">Uncharacterized protein</fullName>
    </submittedName>
</protein>
<reference evidence="2" key="1">
    <citation type="submission" date="2020-03" db="EMBL/GenBank/DDBJ databases">
        <title>The deep terrestrial virosphere.</title>
        <authorList>
            <person name="Holmfeldt K."/>
            <person name="Nilsson E."/>
            <person name="Simone D."/>
            <person name="Lopez-Fernandez M."/>
            <person name="Wu X."/>
            <person name="de Brujin I."/>
            <person name="Lundin D."/>
            <person name="Andersson A."/>
            <person name="Bertilsson S."/>
            <person name="Dopson M."/>
        </authorList>
    </citation>
    <scope>NUCLEOTIDE SEQUENCE</scope>
    <source>
        <strain evidence="2">TM448B00343</strain>
    </source>
</reference>
<dbReference type="AlphaFoldDB" id="A0A6M3XAV9"/>
<sequence>MKSTRESEDALDIYKIYFSEERKMKRSKWAIGFIVLLLAFSVLSAQYHFFLRIDRYWDNDGIFSTDNRIQSAGTSNTLRAKYSDSGYADLSADSSGNLVIDALSGVIKHQYDAAAYTTFTQADAGGLTINCTSDGTASVTFSDPVSLGTGELTAGSINRAADIMTLEIAGTSVVNVASTGANVAGTFARTTTVTSDTTDGAGTHTAAEMLGGLIIRSGLTVGAKTDLTDTAAAIVAAIPGAVIGSSFVFYIQNTDNDFGVLLDGGVGVTISPNDPSTAIPFANTGMFLAVCTNVTTAAVTVYKLGHSVH</sequence>
<dbReference type="EMBL" id="MT144611">
    <property type="protein sequence ID" value="QJH95030.1"/>
    <property type="molecule type" value="Genomic_DNA"/>
</dbReference>
<name>A0A6M3XAV9_9ZZZZ</name>
<keyword evidence="1" id="KW-0812">Transmembrane</keyword>
<keyword evidence="1" id="KW-0472">Membrane</keyword>
<evidence type="ECO:0000256" key="1">
    <source>
        <dbReference type="SAM" id="Phobius"/>
    </source>
</evidence>